<evidence type="ECO:0000259" key="3">
    <source>
        <dbReference type="Pfam" id="PF07995"/>
    </source>
</evidence>
<evidence type="ECO:0000256" key="2">
    <source>
        <dbReference type="SAM" id="SignalP"/>
    </source>
</evidence>
<dbReference type="NCBIfam" id="TIGR04183">
    <property type="entry name" value="Por_Secre_tail"/>
    <property type="match status" value="1"/>
</dbReference>
<gene>
    <name evidence="5" type="ORF">SAMN02927903_00981</name>
</gene>
<proteinExistence type="predicted"/>
<dbReference type="STRING" id="490189.SAMN02927903_00981"/>
<evidence type="ECO:0000259" key="4">
    <source>
        <dbReference type="Pfam" id="PF18962"/>
    </source>
</evidence>
<dbReference type="InterPro" id="IPR012938">
    <property type="entry name" value="Glc/Sorbosone_DH"/>
</dbReference>
<dbReference type="SUPFAM" id="SSF50952">
    <property type="entry name" value="Soluble quinoprotein glucose dehydrogenase"/>
    <property type="match status" value="1"/>
</dbReference>
<keyword evidence="6" id="KW-1185">Reference proteome</keyword>
<dbReference type="Pfam" id="PF07995">
    <property type="entry name" value="GSDH"/>
    <property type="match status" value="1"/>
</dbReference>
<feature type="domain" description="Glucose/Sorbosone dehydrogenase" evidence="3">
    <location>
        <begin position="31"/>
        <end position="337"/>
    </location>
</feature>
<dbReference type="OrthoDB" id="9770043at2"/>
<dbReference type="PANTHER" id="PTHR19328">
    <property type="entry name" value="HEDGEHOG-INTERACTING PROTEIN"/>
    <property type="match status" value="1"/>
</dbReference>
<name>A0A1G5E9D4_9FLAO</name>
<dbReference type="Proteomes" id="UP000199354">
    <property type="component" value="Unassembled WGS sequence"/>
</dbReference>
<dbReference type="Pfam" id="PF18962">
    <property type="entry name" value="Por_Secre_tail"/>
    <property type="match status" value="1"/>
</dbReference>
<dbReference type="PANTHER" id="PTHR19328:SF75">
    <property type="entry name" value="ALDOSE SUGAR DEHYDROGENASE YLII"/>
    <property type="match status" value="1"/>
</dbReference>
<reference evidence="5 6" key="1">
    <citation type="submission" date="2016-10" db="EMBL/GenBank/DDBJ databases">
        <authorList>
            <person name="de Groot N.N."/>
        </authorList>
    </citation>
    <scope>NUCLEOTIDE SEQUENCE [LARGE SCALE GENOMIC DNA]</scope>
    <source>
        <strain evidence="5 6">CGMCC 1.7031</strain>
    </source>
</reference>
<accession>A0A1G5E9D4</accession>
<dbReference type="InterPro" id="IPR011042">
    <property type="entry name" value="6-blade_b-propeller_TolB-like"/>
</dbReference>
<organism evidence="5 6">
    <name type="scientific">Flavobacterium caeni</name>
    <dbReference type="NCBI Taxonomy" id="490189"/>
    <lineage>
        <taxon>Bacteria</taxon>
        <taxon>Pseudomonadati</taxon>
        <taxon>Bacteroidota</taxon>
        <taxon>Flavobacteriia</taxon>
        <taxon>Flavobacteriales</taxon>
        <taxon>Flavobacteriaceae</taxon>
        <taxon>Flavobacterium</taxon>
    </lineage>
</organism>
<dbReference type="EMBL" id="FMVF01000004">
    <property type="protein sequence ID" value="SCY23371.1"/>
    <property type="molecule type" value="Genomic_DNA"/>
</dbReference>
<evidence type="ECO:0000256" key="1">
    <source>
        <dbReference type="ARBA" id="ARBA00022729"/>
    </source>
</evidence>
<feature type="chain" id="PRO_5011522817" evidence="2">
    <location>
        <begin position="19"/>
        <end position="467"/>
    </location>
</feature>
<dbReference type="AlphaFoldDB" id="A0A1G5E9D4"/>
<dbReference type="RefSeq" id="WP_091141183.1">
    <property type="nucleotide sequence ID" value="NZ_FMVF01000004.1"/>
</dbReference>
<evidence type="ECO:0000313" key="6">
    <source>
        <dbReference type="Proteomes" id="UP000199354"/>
    </source>
</evidence>
<protein>
    <submittedName>
        <fullName evidence="5">Por secretion system C-terminal sorting domain-containing protein</fullName>
    </submittedName>
</protein>
<evidence type="ECO:0000313" key="5">
    <source>
        <dbReference type="EMBL" id="SCY23371.1"/>
    </source>
</evidence>
<feature type="signal peptide" evidence="2">
    <location>
        <begin position="1"/>
        <end position="18"/>
    </location>
</feature>
<dbReference type="InterPro" id="IPR026444">
    <property type="entry name" value="Secre_tail"/>
</dbReference>
<dbReference type="InterPro" id="IPR011041">
    <property type="entry name" value="Quinoprot_gluc/sorb_DH_b-prop"/>
</dbReference>
<sequence>MKTKITLLLFALSVSSVAQTIAIPEFATGLSGPVAIAHAGDSRLFVVQQSGAIRILNADGTVKPNNFLTLTTSTISTGGERGLLGLAFHPEYATNGYFFVNYTRSGDGATVVARYSVDPNNPDLALTTGTPFITIAQPFSNHNGGTIKFGPDGYLYIGMGDGGSGGDPGNRAQNINDNLGKMLRIDVDTPNGNIPYSNPADNPFVNADGNDEIWATGLRNPWKFSFDRGNGDLWIADVGQNAIEEINHVTSTTAGLNYGWKCYEGNAVYSPGCANPNVTYTFPVATYSHSGGACSVTGGYRYTGTTYPNMQDKYFFADLCLNRIGMVNVNTNAITYSANFSTGNPNNPGFSWTSLGEDMNGELYIASAALGKIYRITDTSLAVDQFATTTMEIKPNPSDSEFFVKIASANYPVHIKIVDASGKVVHDQQIESEFTAIPTGPLAGGIYLVNATDNRGGKTTSKLGITH</sequence>
<dbReference type="Gene3D" id="2.120.10.30">
    <property type="entry name" value="TolB, C-terminal domain"/>
    <property type="match status" value="1"/>
</dbReference>
<keyword evidence="1 2" id="KW-0732">Signal</keyword>
<feature type="domain" description="Secretion system C-terminal sorting" evidence="4">
    <location>
        <begin position="395"/>
        <end position="463"/>
    </location>
</feature>